<dbReference type="CDD" id="cd06261">
    <property type="entry name" value="TM_PBP2"/>
    <property type="match status" value="1"/>
</dbReference>
<comment type="similarity">
    <text evidence="7">Belongs to the binding-protein-dependent transport system permease family.</text>
</comment>
<evidence type="ECO:0000256" key="3">
    <source>
        <dbReference type="ARBA" id="ARBA00022475"/>
    </source>
</evidence>
<feature type="transmembrane region" description="Helical" evidence="7">
    <location>
        <begin position="32"/>
        <end position="56"/>
    </location>
</feature>
<dbReference type="Proteomes" id="UP000618579">
    <property type="component" value="Unassembled WGS sequence"/>
</dbReference>
<dbReference type="PROSITE" id="PS50928">
    <property type="entry name" value="ABC_TM1"/>
    <property type="match status" value="1"/>
</dbReference>
<dbReference type="PANTHER" id="PTHR43744:SF8">
    <property type="entry name" value="SN-GLYCEROL-3-PHOSPHATE TRANSPORT SYSTEM PERMEASE PROTEIN UGPE"/>
    <property type="match status" value="1"/>
</dbReference>
<dbReference type="SUPFAM" id="SSF161098">
    <property type="entry name" value="MetI-like"/>
    <property type="match status" value="1"/>
</dbReference>
<dbReference type="PANTHER" id="PTHR43744">
    <property type="entry name" value="ABC TRANSPORTER PERMEASE PROTEIN MG189-RELATED-RELATED"/>
    <property type="match status" value="1"/>
</dbReference>
<dbReference type="RefSeq" id="WP_171683928.1">
    <property type="nucleotide sequence ID" value="NZ_WHNZ01000026.1"/>
</dbReference>
<keyword evidence="5 7" id="KW-1133">Transmembrane helix</keyword>
<keyword evidence="3" id="KW-1003">Cell membrane</keyword>
<proteinExistence type="inferred from homology"/>
<organism evidence="9 10">
    <name type="scientific">Paenibacillus planticolens</name>
    <dbReference type="NCBI Taxonomy" id="2654976"/>
    <lineage>
        <taxon>Bacteria</taxon>
        <taxon>Bacillati</taxon>
        <taxon>Bacillota</taxon>
        <taxon>Bacilli</taxon>
        <taxon>Bacillales</taxon>
        <taxon>Paenibacillaceae</taxon>
        <taxon>Paenibacillus</taxon>
    </lineage>
</organism>
<gene>
    <name evidence="9" type="ORF">GC097_13905</name>
</gene>
<keyword evidence="10" id="KW-1185">Reference proteome</keyword>
<dbReference type="InterPro" id="IPR000515">
    <property type="entry name" value="MetI-like"/>
</dbReference>
<evidence type="ECO:0000313" key="10">
    <source>
        <dbReference type="Proteomes" id="UP000618579"/>
    </source>
</evidence>
<dbReference type="Pfam" id="PF00528">
    <property type="entry name" value="BPD_transp_1"/>
    <property type="match status" value="1"/>
</dbReference>
<comment type="caution">
    <text evidence="9">The sequence shown here is derived from an EMBL/GenBank/DDBJ whole genome shotgun (WGS) entry which is preliminary data.</text>
</comment>
<dbReference type="Gene3D" id="1.10.3720.10">
    <property type="entry name" value="MetI-like"/>
    <property type="match status" value="1"/>
</dbReference>
<dbReference type="InterPro" id="IPR035906">
    <property type="entry name" value="MetI-like_sf"/>
</dbReference>
<evidence type="ECO:0000259" key="8">
    <source>
        <dbReference type="PROSITE" id="PS50928"/>
    </source>
</evidence>
<evidence type="ECO:0000256" key="6">
    <source>
        <dbReference type="ARBA" id="ARBA00023136"/>
    </source>
</evidence>
<accession>A0ABX1ZN72</accession>
<reference evidence="9 10" key="1">
    <citation type="submission" date="2019-10" db="EMBL/GenBank/DDBJ databases">
        <title>Description of Paenibacillus pedi sp. nov.</title>
        <authorList>
            <person name="Carlier A."/>
            <person name="Qi S."/>
        </authorList>
    </citation>
    <scope>NUCLEOTIDE SEQUENCE [LARGE SCALE GENOMIC DNA]</scope>
    <source>
        <strain evidence="9 10">LMG 31457</strain>
    </source>
</reference>
<evidence type="ECO:0000256" key="1">
    <source>
        <dbReference type="ARBA" id="ARBA00004651"/>
    </source>
</evidence>
<protein>
    <submittedName>
        <fullName evidence="9">ABC transporter permease subunit</fullName>
    </submittedName>
</protein>
<name>A0ABX1ZN72_9BACL</name>
<feature type="transmembrane region" description="Helical" evidence="7">
    <location>
        <begin position="167"/>
        <end position="185"/>
    </location>
</feature>
<comment type="subcellular location">
    <subcellularLocation>
        <location evidence="1 7">Cell membrane</location>
        <topology evidence="1 7">Multi-pass membrane protein</topology>
    </subcellularLocation>
</comment>
<dbReference type="EMBL" id="WHNZ01000026">
    <property type="protein sequence ID" value="NOV01108.1"/>
    <property type="molecule type" value="Genomic_DNA"/>
</dbReference>
<feature type="domain" description="ABC transmembrane type-1" evidence="8">
    <location>
        <begin position="96"/>
        <end position="285"/>
    </location>
</feature>
<evidence type="ECO:0000256" key="4">
    <source>
        <dbReference type="ARBA" id="ARBA00022692"/>
    </source>
</evidence>
<feature type="transmembrane region" description="Helical" evidence="7">
    <location>
        <begin position="95"/>
        <end position="119"/>
    </location>
</feature>
<sequence length="300" mass="33790">MKNNTKGEITLQSTVSLNRPVRPKSKTGKTSWIAIVMFILMVLVSILMIFPLLWLFGSSVKSISEIFTNPPTWIPHVWQWGNFTELFVNRGFGTVAWNSLLLSSVFTIATLFLCGLGGFAFAKYQFRGKQVLFVFVLASLMIPHEATMVPLFVIYKKFHLIDNLWGVILPDLANAFGIFFMRQYCRSIPDEMMEAARIDGCSEFTLFRKVVLPNLRSAFAALGIILFVKQWNNFMWPVVILRSKENMTLAVALKALEDSNNTPYHLIMAGSVISVLPLIIIVLIFQKQLISGLTEGAVKG</sequence>
<keyword evidence="2 7" id="KW-0813">Transport</keyword>
<feature type="transmembrane region" description="Helical" evidence="7">
    <location>
        <begin position="131"/>
        <end position="155"/>
    </location>
</feature>
<feature type="transmembrane region" description="Helical" evidence="7">
    <location>
        <begin position="264"/>
        <end position="285"/>
    </location>
</feature>
<evidence type="ECO:0000256" key="2">
    <source>
        <dbReference type="ARBA" id="ARBA00022448"/>
    </source>
</evidence>
<evidence type="ECO:0000313" key="9">
    <source>
        <dbReference type="EMBL" id="NOV01108.1"/>
    </source>
</evidence>
<keyword evidence="6 7" id="KW-0472">Membrane</keyword>
<evidence type="ECO:0000256" key="7">
    <source>
        <dbReference type="RuleBase" id="RU363032"/>
    </source>
</evidence>
<evidence type="ECO:0000256" key="5">
    <source>
        <dbReference type="ARBA" id="ARBA00022989"/>
    </source>
</evidence>
<keyword evidence="4 7" id="KW-0812">Transmembrane</keyword>